<dbReference type="OrthoDB" id="4538622at2"/>
<dbReference type="GO" id="GO:0003700">
    <property type="term" value="F:DNA-binding transcription factor activity"/>
    <property type="evidence" value="ECO:0007669"/>
    <property type="project" value="TreeGrafter"/>
</dbReference>
<evidence type="ECO:0000313" key="6">
    <source>
        <dbReference type="EMBL" id="PRX45447.1"/>
    </source>
</evidence>
<dbReference type="InterPro" id="IPR050109">
    <property type="entry name" value="HTH-type_TetR-like_transc_reg"/>
</dbReference>
<feature type="DNA-binding region" description="H-T-H motif" evidence="4">
    <location>
        <begin position="34"/>
        <end position="53"/>
    </location>
</feature>
<dbReference type="Gene3D" id="1.10.357.10">
    <property type="entry name" value="Tetracycline Repressor, domain 2"/>
    <property type="match status" value="1"/>
</dbReference>
<feature type="domain" description="HTH tetR-type" evidence="5">
    <location>
        <begin position="11"/>
        <end position="71"/>
    </location>
</feature>
<keyword evidence="1" id="KW-0805">Transcription regulation</keyword>
<evidence type="ECO:0000256" key="3">
    <source>
        <dbReference type="ARBA" id="ARBA00023163"/>
    </source>
</evidence>
<dbReference type="InterPro" id="IPR009057">
    <property type="entry name" value="Homeodomain-like_sf"/>
</dbReference>
<comment type="caution">
    <text evidence="6">The sequence shown here is derived from an EMBL/GenBank/DDBJ whole genome shotgun (WGS) entry which is preliminary data.</text>
</comment>
<dbReference type="PANTHER" id="PTHR30055">
    <property type="entry name" value="HTH-TYPE TRANSCRIPTIONAL REGULATOR RUTR"/>
    <property type="match status" value="1"/>
</dbReference>
<evidence type="ECO:0000313" key="7">
    <source>
        <dbReference type="Proteomes" id="UP000238362"/>
    </source>
</evidence>
<dbReference type="Proteomes" id="UP000238362">
    <property type="component" value="Unassembled WGS sequence"/>
</dbReference>
<dbReference type="Pfam" id="PF00440">
    <property type="entry name" value="TetR_N"/>
    <property type="match status" value="1"/>
</dbReference>
<evidence type="ECO:0000256" key="1">
    <source>
        <dbReference type="ARBA" id="ARBA00023015"/>
    </source>
</evidence>
<reference evidence="6 7" key="1">
    <citation type="submission" date="2018-03" db="EMBL/GenBank/DDBJ databases">
        <title>Genomic Encyclopedia of Type Strains, Phase III (KMG-III): the genomes of soil and plant-associated and newly described type strains.</title>
        <authorList>
            <person name="Whitman W."/>
        </authorList>
    </citation>
    <scope>NUCLEOTIDE SEQUENCE [LARGE SCALE GENOMIC DNA]</scope>
    <source>
        <strain evidence="6 7">CGMCC 4.7125</strain>
    </source>
</reference>
<protein>
    <submittedName>
        <fullName evidence="6">TetR family transcriptional regulator</fullName>
    </submittedName>
</protein>
<dbReference type="SUPFAM" id="SSF46689">
    <property type="entry name" value="Homeodomain-like"/>
    <property type="match status" value="1"/>
</dbReference>
<gene>
    <name evidence="6" type="ORF">B0I33_109110</name>
</gene>
<evidence type="ECO:0000256" key="4">
    <source>
        <dbReference type="PROSITE-ProRule" id="PRU00335"/>
    </source>
</evidence>
<proteinExistence type="predicted"/>
<dbReference type="InterPro" id="IPR001647">
    <property type="entry name" value="HTH_TetR"/>
</dbReference>
<dbReference type="RefSeq" id="WP_106180656.1">
    <property type="nucleotide sequence ID" value="NZ_PVNH01000009.1"/>
</dbReference>
<keyword evidence="2 4" id="KW-0238">DNA-binding</keyword>
<dbReference type="AlphaFoldDB" id="A0A2T0LQ16"/>
<keyword evidence="3" id="KW-0804">Transcription</keyword>
<sequence length="194" mass="21262">MPRLTRAQQRERTRQRLLDATVACLVDHGYAGTTTQRIQDRAQVSRGALLHHFGAKDELFVAAIHHIADHQLDRLRAVAAAVEPGPRAVRGLVTELHAAMSGPLFLAGLELWMAARTDASLRQALLPAERRLGRALREVFAAVVPPGDQDDARLALESLLMILRGLALTSVLRDRADVAADVLDLWVRRALPAS</sequence>
<accession>A0A2T0LQ16</accession>
<dbReference type="EMBL" id="PVNH01000009">
    <property type="protein sequence ID" value="PRX45447.1"/>
    <property type="molecule type" value="Genomic_DNA"/>
</dbReference>
<dbReference type="PANTHER" id="PTHR30055:SF234">
    <property type="entry name" value="HTH-TYPE TRANSCRIPTIONAL REGULATOR BETI"/>
    <property type="match status" value="1"/>
</dbReference>
<dbReference type="GO" id="GO:0000976">
    <property type="term" value="F:transcription cis-regulatory region binding"/>
    <property type="evidence" value="ECO:0007669"/>
    <property type="project" value="TreeGrafter"/>
</dbReference>
<evidence type="ECO:0000259" key="5">
    <source>
        <dbReference type="PROSITE" id="PS50977"/>
    </source>
</evidence>
<name>A0A2T0LQ16_9PSEU</name>
<dbReference type="PRINTS" id="PR00455">
    <property type="entry name" value="HTHTETR"/>
</dbReference>
<dbReference type="PROSITE" id="PS50977">
    <property type="entry name" value="HTH_TETR_2"/>
    <property type="match status" value="1"/>
</dbReference>
<organism evidence="6 7">
    <name type="scientific">Prauserella shujinwangii</name>
    <dbReference type="NCBI Taxonomy" id="1453103"/>
    <lineage>
        <taxon>Bacteria</taxon>
        <taxon>Bacillati</taxon>
        <taxon>Actinomycetota</taxon>
        <taxon>Actinomycetes</taxon>
        <taxon>Pseudonocardiales</taxon>
        <taxon>Pseudonocardiaceae</taxon>
        <taxon>Prauserella</taxon>
    </lineage>
</organism>
<evidence type="ECO:0000256" key="2">
    <source>
        <dbReference type="ARBA" id="ARBA00023125"/>
    </source>
</evidence>
<keyword evidence="7" id="KW-1185">Reference proteome</keyword>